<dbReference type="Proteomes" id="UP000526501">
    <property type="component" value="Unassembled WGS sequence"/>
</dbReference>
<keyword evidence="2 6" id="KW-0028">Amino-acid biosynthesis</keyword>
<reference evidence="7 8" key="1">
    <citation type="submission" date="2020-07" db="EMBL/GenBank/DDBJ databases">
        <authorList>
            <person name="Feng X."/>
        </authorList>
    </citation>
    <scope>NUCLEOTIDE SEQUENCE [LARGE SCALE GENOMIC DNA]</scope>
    <source>
        <strain evidence="7 8">JCM23202</strain>
    </source>
</reference>
<evidence type="ECO:0000313" key="7">
    <source>
        <dbReference type="EMBL" id="MBC2605551.1"/>
    </source>
</evidence>
<dbReference type="SUPFAM" id="SSF51366">
    <property type="entry name" value="Ribulose-phoshate binding barrel"/>
    <property type="match status" value="1"/>
</dbReference>
<name>A0A7X1B4L7_9BACT</name>
<dbReference type="NCBIfam" id="TIGR02129">
    <property type="entry name" value="hisA_euk"/>
    <property type="match status" value="1"/>
</dbReference>
<accession>A0A7X1B4L7</accession>
<keyword evidence="4 7" id="KW-0413">Isomerase</keyword>
<protein>
    <submittedName>
        <fullName evidence="7">Phosphoribosylformimino-5-aminoimidazole carboxamide ribotide isomerase</fullName>
    </submittedName>
</protein>
<dbReference type="PANTHER" id="PTHR43090">
    <property type="entry name" value="1-(5-PHOSPHORIBOSYL)-5-[(5-PHOSPHORIBOSYLAMINO)METHYLIDENEAMINO] IMIDAZOLE-4-CARBOXAMIDE ISOMERASE"/>
    <property type="match status" value="1"/>
</dbReference>
<comment type="caution">
    <text evidence="7">The sequence shown here is derived from an EMBL/GenBank/DDBJ whole genome shotgun (WGS) entry which is preliminary data.</text>
</comment>
<evidence type="ECO:0000256" key="4">
    <source>
        <dbReference type="ARBA" id="ARBA00023235"/>
    </source>
</evidence>
<dbReference type="GO" id="GO:0005737">
    <property type="term" value="C:cytoplasm"/>
    <property type="evidence" value="ECO:0007669"/>
    <property type="project" value="TreeGrafter"/>
</dbReference>
<dbReference type="EMBL" id="JACHVC010000006">
    <property type="protein sequence ID" value="MBC2605551.1"/>
    <property type="molecule type" value="Genomic_DNA"/>
</dbReference>
<dbReference type="InterPro" id="IPR006062">
    <property type="entry name" value="His_biosynth"/>
</dbReference>
<proteinExistence type="inferred from homology"/>
<dbReference type="InterPro" id="IPR013785">
    <property type="entry name" value="Aldolase_TIM"/>
</dbReference>
<sequence length="256" mass="27690">MKFRPCIDLRNGKVVQIVGGTLADDADAKVETNFESEMAPADFARMYERDNLTGGHVIALGPGNKEAALSALSAYPGGLQYGGGVTAENAAEYLEAGASHVIVTSYVFREGRVDFDRLDKLKSETGWDRLVLDLSCRSRNGSYWVVTDRWQNFTETKVDAETLDLLASYCSEFLVHGVDVEGLMSGIETDLVRMLGANCSIPMTYAGGARSLSDLDLVEDFGGGKVDLTIGSALDIFGGSVPYADVMGWHRVRNPV</sequence>
<dbReference type="PANTHER" id="PTHR43090:SF2">
    <property type="entry name" value="1-(5-PHOSPHORIBOSYL)-5-[(5-PHOSPHORIBOSYLAMINO)METHYLIDENEAMINO] IMIDAZOLE-4-CARBOXAMIDE ISOMERASE"/>
    <property type="match status" value="1"/>
</dbReference>
<gene>
    <name evidence="7" type="primary">hisA</name>
    <name evidence="7" type="ORF">H5P27_05795</name>
</gene>
<dbReference type="CDD" id="cd04723">
    <property type="entry name" value="HisA_HisF"/>
    <property type="match status" value="1"/>
</dbReference>
<comment type="pathway">
    <text evidence="5">Amino-acid biosynthesis.</text>
</comment>
<evidence type="ECO:0000256" key="2">
    <source>
        <dbReference type="ARBA" id="ARBA00022605"/>
    </source>
</evidence>
<dbReference type="GO" id="GO:0000105">
    <property type="term" value="P:L-histidine biosynthetic process"/>
    <property type="evidence" value="ECO:0007669"/>
    <property type="project" value="UniProtKB-KW"/>
</dbReference>
<dbReference type="Gene3D" id="3.20.20.70">
    <property type="entry name" value="Aldolase class I"/>
    <property type="match status" value="1"/>
</dbReference>
<comment type="similarity">
    <text evidence="1 6">Belongs to the HisA/HisF family.</text>
</comment>
<dbReference type="Pfam" id="PF00977">
    <property type="entry name" value="His_biosynth"/>
    <property type="match status" value="1"/>
</dbReference>
<organism evidence="7 8">
    <name type="scientific">Pelagicoccus albus</name>
    <dbReference type="NCBI Taxonomy" id="415222"/>
    <lineage>
        <taxon>Bacteria</taxon>
        <taxon>Pseudomonadati</taxon>
        <taxon>Verrucomicrobiota</taxon>
        <taxon>Opitutia</taxon>
        <taxon>Puniceicoccales</taxon>
        <taxon>Pelagicoccaceae</taxon>
        <taxon>Pelagicoccus</taxon>
    </lineage>
</organism>
<dbReference type="InterPro" id="IPR011858">
    <property type="entry name" value="His6/HISN3"/>
</dbReference>
<dbReference type="InterPro" id="IPR044524">
    <property type="entry name" value="Isoase_HisA-like"/>
</dbReference>
<keyword evidence="3 6" id="KW-0368">Histidine biosynthesis</keyword>
<evidence type="ECO:0000256" key="3">
    <source>
        <dbReference type="ARBA" id="ARBA00023102"/>
    </source>
</evidence>
<evidence type="ECO:0000256" key="1">
    <source>
        <dbReference type="ARBA" id="ARBA00009667"/>
    </source>
</evidence>
<dbReference type="GO" id="GO:0000162">
    <property type="term" value="P:L-tryptophan biosynthetic process"/>
    <property type="evidence" value="ECO:0007669"/>
    <property type="project" value="TreeGrafter"/>
</dbReference>
<evidence type="ECO:0000256" key="6">
    <source>
        <dbReference type="RuleBase" id="RU003657"/>
    </source>
</evidence>
<keyword evidence="8" id="KW-1185">Reference proteome</keyword>
<dbReference type="GO" id="GO:0003949">
    <property type="term" value="F:1-(5-phosphoribosyl)-5-[(5-phosphoribosylamino)methylideneamino]imidazole-4-carboxamide isomerase activity"/>
    <property type="evidence" value="ECO:0007669"/>
    <property type="project" value="InterPro"/>
</dbReference>
<dbReference type="AlphaFoldDB" id="A0A7X1B4L7"/>
<dbReference type="RefSeq" id="WP_185659425.1">
    <property type="nucleotide sequence ID" value="NZ_CAWPOO010000006.1"/>
</dbReference>
<evidence type="ECO:0000313" key="8">
    <source>
        <dbReference type="Proteomes" id="UP000526501"/>
    </source>
</evidence>
<evidence type="ECO:0000256" key="5">
    <source>
        <dbReference type="ARBA" id="ARBA00029440"/>
    </source>
</evidence>
<dbReference type="InterPro" id="IPR011060">
    <property type="entry name" value="RibuloseP-bd_barrel"/>
</dbReference>
<dbReference type="FunFam" id="3.20.20.70:FF:000110">
    <property type="entry name" value="1-(5-phosphoribosyl)-5-[(5-phosphoribosylamino)methylideneamino] imidazole-4-carboxamide isomerase, chloroplastic"/>
    <property type="match status" value="1"/>
</dbReference>